<organism evidence="1 2">
    <name type="scientific">Hymenolepis diminuta</name>
    <name type="common">Rat tapeworm</name>
    <dbReference type="NCBI Taxonomy" id="6216"/>
    <lineage>
        <taxon>Eukaryota</taxon>
        <taxon>Metazoa</taxon>
        <taxon>Spiralia</taxon>
        <taxon>Lophotrochozoa</taxon>
        <taxon>Platyhelminthes</taxon>
        <taxon>Cestoda</taxon>
        <taxon>Eucestoda</taxon>
        <taxon>Cyclophyllidea</taxon>
        <taxon>Hymenolepididae</taxon>
        <taxon>Hymenolepis</taxon>
    </lineage>
</organism>
<dbReference type="EMBL" id="CABIJS010000719">
    <property type="protein sequence ID" value="VUZ57784.1"/>
    <property type="molecule type" value="Genomic_DNA"/>
</dbReference>
<keyword evidence="2" id="KW-1185">Reference proteome</keyword>
<accession>A0A564ZGA4</accession>
<protein>
    <submittedName>
        <fullName evidence="1">Uncharacterized protein</fullName>
    </submittedName>
</protein>
<sequence length="63" mass="7327">KGGTKTVGIVKKSKEPIGTLSDKRVTIRKEKERMLSLRLLESTKVYEEFCNVFRWKLTSRPKT</sequence>
<proteinExistence type="predicted"/>
<reference evidence="1 2" key="1">
    <citation type="submission" date="2019-07" db="EMBL/GenBank/DDBJ databases">
        <authorList>
            <person name="Jastrzebski P J."/>
            <person name="Paukszto L."/>
            <person name="Jastrzebski P J."/>
        </authorList>
    </citation>
    <scope>NUCLEOTIDE SEQUENCE [LARGE SCALE GENOMIC DNA]</scope>
    <source>
        <strain evidence="1 2">WMS-il1</strain>
    </source>
</reference>
<evidence type="ECO:0000313" key="1">
    <source>
        <dbReference type="EMBL" id="VUZ57784.1"/>
    </source>
</evidence>
<gene>
    <name evidence="1" type="ORF">WMSIL1_LOCUS14994</name>
</gene>
<dbReference type="AlphaFoldDB" id="A0A564ZGA4"/>
<dbReference type="Proteomes" id="UP000321570">
    <property type="component" value="Unassembled WGS sequence"/>
</dbReference>
<name>A0A564ZGA4_HYMDI</name>
<feature type="non-terminal residue" evidence="1">
    <location>
        <position position="1"/>
    </location>
</feature>
<evidence type="ECO:0000313" key="2">
    <source>
        <dbReference type="Proteomes" id="UP000321570"/>
    </source>
</evidence>